<name>A0A1F4Y4X3_9BACT</name>
<evidence type="ECO:0000313" key="1">
    <source>
        <dbReference type="EMBL" id="OGC88826.1"/>
    </source>
</evidence>
<reference evidence="1 2" key="1">
    <citation type="journal article" date="2016" name="Nat. Commun.">
        <title>Thousands of microbial genomes shed light on interconnected biogeochemical processes in an aquifer system.</title>
        <authorList>
            <person name="Anantharaman K."/>
            <person name="Brown C.T."/>
            <person name="Hug L.A."/>
            <person name="Sharon I."/>
            <person name="Castelle C.J."/>
            <person name="Probst A.J."/>
            <person name="Thomas B.C."/>
            <person name="Singh A."/>
            <person name="Wilkins M.J."/>
            <person name="Karaoz U."/>
            <person name="Brodie E.L."/>
            <person name="Williams K.H."/>
            <person name="Hubbard S.S."/>
            <person name="Banfield J.F."/>
        </authorList>
    </citation>
    <scope>NUCLEOTIDE SEQUENCE [LARGE SCALE GENOMIC DNA]</scope>
</reference>
<evidence type="ECO:0000313" key="2">
    <source>
        <dbReference type="Proteomes" id="UP000176568"/>
    </source>
</evidence>
<sequence>MPRRAQRVGRPRRSAMFALLKKATPFQTNQKILEEMPWLWAVSPQWDGEEVFISRIGEGFEDHPLYLGITYALYFHYKNEWMETVKRIELPKPYLTNGREVVMWDVLDADEGYIGLRWLEHIVLVEAKDGGEDFKYFVFQPKRGTAFSAMWENNWRYKEADENRRAARRLAGTA</sequence>
<comment type="caution">
    <text evidence="1">The sequence shown here is derived from an EMBL/GenBank/DDBJ whole genome shotgun (WGS) entry which is preliminary data.</text>
</comment>
<organism evidence="1 2">
    <name type="scientific">Candidatus Adlerbacteria bacterium RIFOXYC1_FULL_48_26</name>
    <dbReference type="NCBI Taxonomy" id="1797247"/>
    <lineage>
        <taxon>Bacteria</taxon>
        <taxon>Candidatus Adleribacteriota</taxon>
    </lineage>
</organism>
<dbReference type="Proteomes" id="UP000176568">
    <property type="component" value="Unassembled WGS sequence"/>
</dbReference>
<dbReference type="EMBL" id="MEXB01000003">
    <property type="protein sequence ID" value="OGC88826.1"/>
    <property type="molecule type" value="Genomic_DNA"/>
</dbReference>
<gene>
    <name evidence="1" type="ORF">A2419_03580</name>
</gene>
<proteinExistence type="predicted"/>
<protein>
    <submittedName>
        <fullName evidence="1">Uncharacterized protein</fullName>
    </submittedName>
</protein>
<accession>A0A1F4Y4X3</accession>
<dbReference type="AlphaFoldDB" id="A0A1F4Y4X3"/>